<accession>A0A2P6QTM1</accession>
<dbReference type="Gramene" id="PRQ37479">
    <property type="protein sequence ID" value="PRQ37479"/>
    <property type="gene ID" value="RchiOBHm_Chr4g0403021"/>
</dbReference>
<dbReference type="AlphaFoldDB" id="A0A2P6QTM1"/>
<dbReference type="Proteomes" id="UP000238479">
    <property type="component" value="Chromosome 4"/>
</dbReference>
<gene>
    <name evidence="1" type="ORF">RchiOBHm_Chr4g0403021</name>
</gene>
<evidence type="ECO:0000313" key="1">
    <source>
        <dbReference type="EMBL" id="PRQ37479.1"/>
    </source>
</evidence>
<comment type="caution">
    <text evidence="1">The sequence shown here is derived from an EMBL/GenBank/DDBJ whole genome shotgun (WGS) entry which is preliminary data.</text>
</comment>
<reference evidence="1 2" key="1">
    <citation type="journal article" date="2018" name="Nat. Genet.">
        <title>The Rosa genome provides new insights in the design of modern roses.</title>
        <authorList>
            <person name="Bendahmane M."/>
        </authorList>
    </citation>
    <scope>NUCLEOTIDE SEQUENCE [LARGE SCALE GENOMIC DNA]</scope>
    <source>
        <strain evidence="2">cv. Old Blush</strain>
    </source>
</reference>
<keyword evidence="2" id="KW-1185">Reference proteome</keyword>
<evidence type="ECO:0000313" key="2">
    <source>
        <dbReference type="Proteomes" id="UP000238479"/>
    </source>
</evidence>
<name>A0A2P6QTM1_ROSCH</name>
<proteinExistence type="predicted"/>
<dbReference type="EMBL" id="PDCK01000042">
    <property type="protein sequence ID" value="PRQ37479.1"/>
    <property type="molecule type" value="Genomic_DNA"/>
</dbReference>
<sequence length="52" mass="6036">MLHTIAFKKFCGCFVYQTIQNGCLNAFKDTDHNVPKMQNSSDNTRFLVFYVV</sequence>
<protein>
    <submittedName>
        <fullName evidence="1">Uncharacterized protein</fullName>
    </submittedName>
</protein>
<organism evidence="1 2">
    <name type="scientific">Rosa chinensis</name>
    <name type="common">China rose</name>
    <dbReference type="NCBI Taxonomy" id="74649"/>
    <lineage>
        <taxon>Eukaryota</taxon>
        <taxon>Viridiplantae</taxon>
        <taxon>Streptophyta</taxon>
        <taxon>Embryophyta</taxon>
        <taxon>Tracheophyta</taxon>
        <taxon>Spermatophyta</taxon>
        <taxon>Magnoliopsida</taxon>
        <taxon>eudicotyledons</taxon>
        <taxon>Gunneridae</taxon>
        <taxon>Pentapetalae</taxon>
        <taxon>rosids</taxon>
        <taxon>fabids</taxon>
        <taxon>Rosales</taxon>
        <taxon>Rosaceae</taxon>
        <taxon>Rosoideae</taxon>
        <taxon>Rosoideae incertae sedis</taxon>
        <taxon>Rosa</taxon>
    </lineage>
</organism>